<evidence type="ECO:0000256" key="5">
    <source>
        <dbReference type="ARBA" id="ARBA00023002"/>
    </source>
</evidence>
<evidence type="ECO:0000259" key="6">
    <source>
        <dbReference type="PROSITE" id="PS51387"/>
    </source>
</evidence>
<keyword evidence="3" id="KW-0285">Flavoprotein</keyword>
<proteinExistence type="inferred from homology"/>
<dbReference type="PANTHER" id="PTHR42973:SF39">
    <property type="entry name" value="FAD-BINDING PCMH-TYPE DOMAIN-CONTAINING PROTEIN"/>
    <property type="match status" value="1"/>
</dbReference>
<dbReference type="InterPro" id="IPR050416">
    <property type="entry name" value="FAD-linked_Oxidoreductase"/>
</dbReference>
<dbReference type="InterPro" id="IPR006093">
    <property type="entry name" value="Oxy_OxRdtase_FAD_BS"/>
</dbReference>
<comment type="caution">
    <text evidence="7">The sequence shown here is derived from an EMBL/GenBank/DDBJ whole genome shotgun (WGS) entry which is preliminary data.</text>
</comment>
<reference evidence="7 8" key="1">
    <citation type="submission" date="2019-12" db="EMBL/GenBank/DDBJ databases">
        <title>Nocardia sp. nov. ET3-3 isolated from soil.</title>
        <authorList>
            <person name="Kanchanasin P."/>
            <person name="Tanasupawat S."/>
            <person name="Yuki M."/>
            <person name="Kudo T."/>
        </authorList>
    </citation>
    <scope>NUCLEOTIDE SEQUENCE [LARGE SCALE GENOMIC DNA]</scope>
    <source>
        <strain evidence="7 8">ET3-3</strain>
    </source>
</reference>
<dbReference type="AlphaFoldDB" id="A0A7K1UPM9"/>
<name>A0A7K1UPM9_9NOCA</name>
<dbReference type="Pfam" id="PF01565">
    <property type="entry name" value="FAD_binding_4"/>
    <property type="match status" value="1"/>
</dbReference>
<dbReference type="InterPro" id="IPR016167">
    <property type="entry name" value="FAD-bd_PCMH_sub1"/>
</dbReference>
<evidence type="ECO:0000313" key="8">
    <source>
        <dbReference type="Proteomes" id="UP000466794"/>
    </source>
</evidence>
<feature type="domain" description="FAD-binding PCMH-type" evidence="6">
    <location>
        <begin position="102"/>
        <end position="270"/>
    </location>
</feature>
<dbReference type="GO" id="GO:0016491">
    <property type="term" value="F:oxidoreductase activity"/>
    <property type="evidence" value="ECO:0007669"/>
    <property type="project" value="UniProtKB-KW"/>
</dbReference>
<comment type="cofactor">
    <cofactor evidence="1">
        <name>FAD</name>
        <dbReference type="ChEBI" id="CHEBI:57692"/>
    </cofactor>
</comment>
<organism evidence="7 8">
    <name type="scientific">Nocardia terrae</name>
    <dbReference type="NCBI Taxonomy" id="2675851"/>
    <lineage>
        <taxon>Bacteria</taxon>
        <taxon>Bacillati</taxon>
        <taxon>Actinomycetota</taxon>
        <taxon>Actinomycetes</taxon>
        <taxon>Mycobacteriales</taxon>
        <taxon>Nocardiaceae</taxon>
        <taxon>Nocardia</taxon>
    </lineage>
</organism>
<dbReference type="InterPro" id="IPR036318">
    <property type="entry name" value="FAD-bd_PCMH-like_sf"/>
</dbReference>
<dbReference type="InterPro" id="IPR016166">
    <property type="entry name" value="FAD-bd_PCMH"/>
</dbReference>
<dbReference type="Gene3D" id="3.30.465.10">
    <property type="match status" value="1"/>
</dbReference>
<evidence type="ECO:0000256" key="4">
    <source>
        <dbReference type="ARBA" id="ARBA00022827"/>
    </source>
</evidence>
<gene>
    <name evidence="7" type="ORF">GPX89_01195</name>
</gene>
<dbReference type="Gene3D" id="3.30.43.10">
    <property type="entry name" value="Uridine Diphospho-n-acetylenolpyruvylglucosamine Reductase, domain 2"/>
    <property type="match status" value="1"/>
</dbReference>
<dbReference type="EMBL" id="WRPP01000001">
    <property type="protein sequence ID" value="MVU75858.1"/>
    <property type="molecule type" value="Genomic_DNA"/>
</dbReference>
<dbReference type="InterPro" id="IPR012951">
    <property type="entry name" value="BBE"/>
</dbReference>
<keyword evidence="8" id="KW-1185">Reference proteome</keyword>
<keyword evidence="4" id="KW-0274">FAD</keyword>
<evidence type="ECO:0000256" key="2">
    <source>
        <dbReference type="ARBA" id="ARBA00005466"/>
    </source>
</evidence>
<evidence type="ECO:0000256" key="3">
    <source>
        <dbReference type="ARBA" id="ARBA00022630"/>
    </source>
</evidence>
<dbReference type="Gene3D" id="3.40.462.20">
    <property type="match status" value="1"/>
</dbReference>
<dbReference type="SUPFAM" id="SSF56176">
    <property type="entry name" value="FAD-binding/transporter-associated domain-like"/>
    <property type="match status" value="1"/>
</dbReference>
<dbReference type="InterPro" id="IPR016169">
    <property type="entry name" value="FAD-bd_PCMH_sub2"/>
</dbReference>
<dbReference type="Pfam" id="PF08031">
    <property type="entry name" value="BBE"/>
    <property type="match status" value="1"/>
</dbReference>
<dbReference type="InterPro" id="IPR006094">
    <property type="entry name" value="Oxid_FAD_bind_N"/>
</dbReference>
<sequence>MVFFRLATRTGGYMRRARANPITGAAGGGFSRGAFLCGAAGIALAGWGLTGHSDADPVSNSSGPAVAKPNWTKLERRIRGRVVRVGDVDYGSAKQVFNTRFDNETPAAVVQVANTDDVVAALAFAAKYHLPVAARAGGHSYAGVSTATDALIIDVRQLTGVNVNAGQAIIGPGHTLYEVYRELDRSGLAIPTGMCPDVGITGLTLGGGLGFESRSYGLTCDRLTGATLVLPDGTVAEVSATSRPDLFWALRGGGSLFGVVTSLTFDTIPATPKDLVQLTFPGEKAARVIAGWSTWLRSADRGQWADVSIDADGDGNVDCWMQMVCPAGTGPRAAASLTDAIGVHPLTLDTQTLEHMDAITQLAGGAPTMPRASFTNGSDVVTDLTPDAIDRIIEAITTFSRAGGTGWVQINTLDGAIRDTGPTATAFPWRFHAALVEWGAYQPIPHDTALNWVTAAHKLFAPVSAGAYANYLEPGDALARYYGQNYPRLAKLRRTIDPGNRIHTVLTA</sequence>
<protein>
    <submittedName>
        <fullName evidence="7">FAD-binding protein</fullName>
    </submittedName>
</protein>
<dbReference type="GO" id="GO:0071949">
    <property type="term" value="F:FAD binding"/>
    <property type="evidence" value="ECO:0007669"/>
    <property type="project" value="InterPro"/>
</dbReference>
<evidence type="ECO:0000313" key="7">
    <source>
        <dbReference type="EMBL" id="MVU75858.1"/>
    </source>
</evidence>
<evidence type="ECO:0000256" key="1">
    <source>
        <dbReference type="ARBA" id="ARBA00001974"/>
    </source>
</evidence>
<dbReference type="PROSITE" id="PS51387">
    <property type="entry name" value="FAD_PCMH"/>
    <property type="match status" value="1"/>
</dbReference>
<accession>A0A7K1UPM9</accession>
<dbReference type="PROSITE" id="PS00862">
    <property type="entry name" value="OX2_COVAL_FAD"/>
    <property type="match status" value="1"/>
</dbReference>
<comment type="similarity">
    <text evidence="2">Belongs to the oxygen-dependent FAD-linked oxidoreductase family.</text>
</comment>
<dbReference type="PANTHER" id="PTHR42973">
    <property type="entry name" value="BINDING OXIDOREDUCTASE, PUTATIVE (AFU_ORTHOLOGUE AFUA_1G17690)-RELATED"/>
    <property type="match status" value="1"/>
</dbReference>
<dbReference type="Proteomes" id="UP000466794">
    <property type="component" value="Unassembled WGS sequence"/>
</dbReference>
<keyword evidence="5" id="KW-0560">Oxidoreductase</keyword>